<dbReference type="Proteomes" id="UP000479226">
    <property type="component" value="Unassembled WGS sequence"/>
</dbReference>
<name>A0ABX0DAT8_9MICC</name>
<evidence type="ECO:0000313" key="9">
    <source>
        <dbReference type="Proteomes" id="UP000479226"/>
    </source>
</evidence>
<comment type="caution">
    <text evidence="8">The sequence shown here is derived from an EMBL/GenBank/DDBJ whole genome shotgun (WGS) entry which is preliminary data.</text>
</comment>
<dbReference type="RefSeq" id="WP_165182260.1">
    <property type="nucleotide sequence ID" value="NZ_JAAKZI010000018.1"/>
</dbReference>
<keyword evidence="3 5" id="KW-0862">Zinc</keyword>
<dbReference type="PANTHER" id="PTHR42813">
    <property type="entry name" value="ZINC-TYPE ALCOHOL DEHYDROGENASE-LIKE"/>
    <property type="match status" value="1"/>
</dbReference>
<evidence type="ECO:0000256" key="5">
    <source>
        <dbReference type="RuleBase" id="RU361277"/>
    </source>
</evidence>
<dbReference type="SUPFAM" id="SSF51735">
    <property type="entry name" value="NAD(P)-binding Rossmann-fold domains"/>
    <property type="match status" value="1"/>
</dbReference>
<organism evidence="8 9">
    <name type="scientific">Arthrobacter silviterrae</name>
    <dbReference type="NCBI Taxonomy" id="2026658"/>
    <lineage>
        <taxon>Bacteria</taxon>
        <taxon>Bacillati</taxon>
        <taxon>Actinomycetota</taxon>
        <taxon>Actinomycetes</taxon>
        <taxon>Micrococcales</taxon>
        <taxon>Micrococcaceae</taxon>
        <taxon>Arthrobacter</taxon>
    </lineage>
</organism>
<accession>A0ABX0DAT8</accession>
<dbReference type="PROSITE" id="PS00059">
    <property type="entry name" value="ADH_ZINC"/>
    <property type="match status" value="1"/>
</dbReference>
<feature type="domain" description="Alcohol dehydrogenase-like C-terminal" evidence="6">
    <location>
        <begin position="185"/>
        <end position="310"/>
    </location>
</feature>
<keyword evidence="9" id="KW-1185">Reference proteome</keyword>
<evidence type="ECO:0000256" key="2">
    <source>
        <dbReference type="ARBA" id="ARBA00022723"/>
    </source>
</evidence>
<evidence type="ECO:0000259" key="7">
    <source>
        <dbReference type="Pfam" id="PF08240"/>
    </source>
</evidence>
<comment type="similarity">
    <text evidence="5">Belongs to the zinc-containing alcohol dehydrogenase family.</text>
</comment>
<dbReference type="EMBL" id="JAAKZI010000018">
    <property type="protein sequence ID" value="NGN84029.1"/>
    <property type="molecule type" value="Genomic_DNA"/>
</dbReference>
<keyword evidence="4" id="KW-0560">Oxidoreductase</keyword>
<dbReference type="SUPFAM" id="SSF50129">
    <property type="entry name" value="GroES-like"/>
    <property type="match status" value="1"/>
</dbReference>
<dbReference type="InterPro" id="IPR013154">
    <property type="entry name" value="ADH-like_N"/>
</dbReference>
<dbReference type="InterPro" id="IPR013149">
    <property type="entry name" value="ADH-like_C"/>
</dbReference>
<protein>
    <submittedName>
        <fullName evidence="8">Zinc-dependent alcohol dehydrogenase family protein</fullName>
    </submittedName>
</protein>
<comment type="cofactor">
    <cofactor evidence="1 5">
        <name>Zn(2+)</name>
        <dbReference type="ChEBI" id="CHEBI:29105"/>
    </cofactor>
</comment>
<sequence length="351" mass="36274">MRATMIYGPGDIRVEDRDYPAIKMPGDAVVKVAAACVCGSDLWPYRGVKALSEPSAIGHEFVGVVESVGADVTGLGVGDFVIAPFVDSCGQCPPCQNGVTVACEHIAGWGDTDEHGFFVEGAQGQAVRVPQAEATLVKVPGVTEPDDALTASLLTLSDVMATGHHAAVSANVGPGRSVVVVGDGAVGLCGVLAAKRLGATRIIAMSRHEDRAALAVQLGATDVVAERGDLGVAQVRELLGGVLADSVLECVGTKESMEQALHSTRPGGSLGFVGVPTGGAEIPLRYLFDSNIHVAGGMASARTYIPELLKDVLAGTINPGLVFDSVMALEQAPEAYRAMDERRAIKVLLRP</sequence>
<evidence type="ECO:0000256" key="1">
    <source>
        <dbReference type="ARBA" id="ARBA00001947"/>
    </source>
</evidence>
<evidence type="ECO:0000256" key="3">
    <source>
        <dbReference type="ARBA" id="ARBA00022833"/>
    </source>
</evidence>
<dbReference type="Pfam" id="PF08240">
    <property type="entry name" value="ADH_N"/>
    <property type="match status" value="1"/>
</dbReference>
<evidence type="ECO:0000259" key="6">
    <source>
        <dbReference type="Pfam" id="PF00107"/>
    </source>
</evidence>
<dbReference type="InterPro" id="IPR002328">
    <property type="entry name" value="ADH_Zn_CS"/>
</dbReference>
<dbReference type="InterPro" id="IPR036291">
    <property type="entry name" value="NAD(P)-bd_dom_sf"/>
</dbReference>
<dbReference type="Pfam" id="PF00107">
    <property type="entry name" value="ADH_zinc_N"/>
    <property type="match status" value="1"/>
</dbReference>
<feature type="domain" description="Alcohol dehydrogenase-like N-terminal" evidence="7">
    <location>
        <begin position="25"/>
        <end position="140"/>
    </location>
</feature>
<dbReference type="InterPro" id="IPR011032">
    <property type="entry name" value="GroES-like_sf"/>
</dbReference>
<dbReference type="Gene3D" id="3.90.180.10">
    <property type="entry name" value="Medium-chain alcohol dehydrogenases, catalytic domain"/>
    <property type="match status" value="1"/>
</dbReference>
<keyword evidence="2 5" id="KW-0479">Metal-binding</keyword>
<dbReference type="PANTHER" id="PTHR42813:SF2">
    <property type="entry name" value="DEHYDROGENASE, ZINC-CONTAINING, PUTATIVE (AFU_ORTHOLOGUE AFUA_2G02810)-RELATED"/>
    <property type="match status" value="1"/>
</dbReference>
<gene>
    <name evidence="8" type="ORF">G6N77_11235</name>
</gene>
<reference evidence="8 9" key="1">
    <citation type="submission" date="2020-02" db="EMBL/GenBank/DDBJ databases">
        <title>Genome sequence of the type strain DSM 27180 of Arthrobacter silviterrae.</title>
        <authorList>
            <person name="Gao J."/>
            <person name="Sun J."/>
        </authorList>
    </citation>
    <scope>NUCLEOTIDE SEQUENCE [LARGE SCALE GENOMIC DNA]</scope>
    <source>
        <strain evidence="8 9">DSM 27180</strain>
    </source>
</reference>
<proteinExistence type="inferred from homology"/>
<dbReference type="CDD" id="cd08287">
    <property type="entry name" value="FDH_like_ADH3"/>
    <property type="match status" value="1"/>
</dbReference>
<evidence type="ECO:0000313" key="8">
    <source>
        <dbReference type="EMBL" id="NGN84029.1"/>
    </source>
</evidence>
<dbReference type="Gene3D" id="3.40.50.720">
    <property type="entry name" value="NAD(P)-binding Rossmann-like Domain"/>
    <property type="match status" value="1"/>
</dbReference>
<evidence type="ECO:0000256" key="4">
    <source>
        <dbReference type="ARBA" id="ARBA00023002"/>
    </source>
</evidence>